<keyword evidence="2" id="KW-1185">Reference proteome</keyword>
<proteinExistence type="predicted"/>
<accession>A0A059T5K4</accession>
<reference evidence="1 2" key="1">
    <citation type="journal article" date="2014" name="Appl. Environ. Microbiol.">
        <title>Comparative genomic and morphological analysis of Listeria phages isolated from farm environments.</title>
        <authorList>
            <person name="Denes T."/>
            <person name="Vongkamjan K."/>
            <person name="Ackermann H.W."/>
            <person name="Moreno Switt A.I."/>
            <person name="Wiedmann M."/>
            <person name="den Bakker H.C."/>
        </authorList>
    </citation>
    <scope>NUCLEOTIDE SEQUENCE [LARGE SCALE GENOMIC DNA]</scope>
</reference>
<name>A0A059T5K4_9CAUD</name>
<dbReference type="Proteomes" id="UP000026994">
    <property type="component" value="Segment"/>
</dbReference>
<organism evidence="1 2">
    <name type="scientific">Listeria phage LP-064</name>
    <dbReference type="NCBI Taxonomy" id="1458853"/>
    <lineage>
        <taxon>Viruses</taxon>
        <taxon>Duplodnaviria</taxon>
        <taxon>Heunggongvirae</taxon>
        <taxon>Uroviricota</taxon>
        <taxon>Caudoviricetes</taxon>
        <taxon>Herelleviridae</taxon>
        <taxon>Jasinskavirinae</taxon>
        <taxon>Pecentumvirus</taxon>
        <taxon>Pecentumvirus LP064</taxon>
    </lineage>
</organism>
<evidence type="ECO:0000313" key="2">
    <source>
        <dbReference type="Proteomes" id="UP000026994"/>
    </source>
</evidence>
<evidence type="ECO:0000313" key="1">
    <source>
        <dbReference type="EMBL" id="AHL19043.1"/>
    </source>
</evidence>
<protein>
    <submittedName>
        <fullName evidence="1">Uncharacterized protein</fullName>
    </submittedName>
</protein>
<sequence>MGLTLVNDGDKYLRAFKLDSFQSVKGIIYVYIVITPEVLTEYLSQSSDGQYFKSSKDYQVNVQELARWLKTSNRGFIETLSHNENIMASVGENNI</sequence>
<dbReference type="EMBL" id="KJ094029">
    <property type="protein sequence ID" value="AHL19043.1"/>
    <property type="molecule type" value="Genomic_DNA"/>
</dbReference>
<gene>
    <name evidence="1" type="ORF">LP064_023</name>
</gene>